<sequence>MTSEQGLQLALEAKLSLLTGALRPYRYVQSIAHTSAETVRQVLVETRQLHAQLVPLAERAQEQQRATPDPSEAGSQSTDPALAAQLVSCHLQAYRNKRCLLVYHKQRTDWLKARVWDKAGALPLVLDEEQPRGTAGEVEITSIRPLLDHTELEWLRAYTGLVGLYKGTLLDILDVTLPLSTVPGKGKHDGHIVSNKPNASQARNALGSSGFGAPSAAVSVYAAQIPPNAIRAPDDLMVTVLVTRDARDVETERGTLQLRAGERLYVRRDEIEPLLLRGWLRVVDA</sequence>
<proteinExistence type="inferred from homology"/>
<dbReference type="PANTHER" id="PTHR12914">
    <property type="entry name" value="PARTNER OF SLD5"/>
    <property type="match status" value="1"/>
</dbReference>
<keyword evidence="1" id="KW-0235">DNA replication</keyword>
<feature type="region of interest" description="Disordered" evidence="2">
    <location>
        <begin position="186"/>
        <end position="206"/>
    </location>
</feature>
<feature type="region of interest" description="Disordered" evidence="2">
    <location>
        <begin position="59"/>
        <end position="78"/>
    </location>
</feature>
<dbReference type="GO" id="GO:1902983">
    <property type="term" value="P:DNA strand elongation involved in mitotic DNA replication"/>
    <property type="evidence" value="ECO:0007669"/>
    <property type="project" value="TreeGrafter"/>
</dbReference>
<dbReference type="SUPFAM" id="SSF158573">
    <property type="entry name" value="GINS helical bundle-like"/>
    <property type="match status" value="1"/>
</dbReference>
<dbReference type="STRING" id="2020962.A0A2N1JDX9"/>
<evidence type="ECO:0000256" key="1">
    <source>
        <dbReference type="RuleBase" id="RU368085"/>
    </source>
</evidence>
<evidence type="ECO:0000313" key="3">
    <source>
        <dbReference type="EMBL" id="PKI84744.1"/>
    </source>
</evidence>
<keyword evidence="4" id="KW-1185">Reference proteome</keyword>
<dbReference type="PANTHER" id="PTHR12914:SF2">
    <property type="entry name" value="DNA REPLICATION COMPLEX GINS PROTEIN PSF1"/>
    <property type="match status" value="1"/>
</dbReference>
<comment type="similarity">
    <text evidence="1">Belongs to the GINS1/PSF1 family.</text>
</comment>
<reference evidence="3 4" key="1">
    <citation type="submission" date="2017-10" db="EMBL/GenBank/DDBJ databases">
        <title>A novel species of cold-tolerant Malassezia isolated from bats.</title>
        <authorList>
            <person name="Lorch J.M."/>
            <person name="Palmer J.M."/>
            <person name="Vanderwolf K.J."/>
            <person name="Schmidt K.Z."/>
            <person name="Verant M.L."/>
            <person name="Weller T.J."/>
            <person name="Blehert D.S."/>
        </authorList>
    </citation>
    <scope>NUCLEOTIDE SEQUENCE [LARGE SCALE GENOMIC DNA]</scope>
    <source>
        <strain evidence="3 4">NWHC:44797-103</strain>
    </source>
</reference>
<dbReference type="RefSeq" id="XP_056062056.1">
    <property type="nucleotide sequence ID" value="XM_056206081.1"/>
</dbReference>
<dbReference type="InterPro" id="IPR036224">
    <property type="entry name" value="GINS_bundle-like_dom_sf"/>
</dbReference>
<comment type="subunit">
    <text evidence="1">Component of the GINS complex.</text>
</comment>
<feature type="compositionally biased region" description="Polar residues" evidence="2">
    <location>
        <begin position="195"/>
        <end position="206"/>
    </location>
</feature>
<dbReference type="GeneID" id="80900736"/>
<dbReference type="OrthoDB" id="10252587at2759"/>
<dbReference type="Gene3D" id="1.20.58.1030">
    <property type="match status" value="1"/>
</dbReference>
<dbReference type="InterPro" id="IPR005339">
    <property type="entry name" value="GINS_Psf1"/>
</dbReference>
<protein>
    <recommendedName>
        <fullName evidence="1">DNA replication complex GINS protein PSF1</fullName>
    </recommendedName>
</protein>
<comment type="function">
    <text evidence="1">Required for correct functioning of the GINS complex, a complex that plays an essential role in the initiation of DNA replication, and progression of DNA replication forks. GINS complex seems to bind preferentially to single-stranded DNA.</text>
</comment>
<organism evidence="3 4">
    <name type="scientific">Malassezia vespertilionis</name>
    <dbReference type="NCBI Taxonomy" id="2020962"/>
    <lineage>
        <taxon>Eukaryota</taxon>
        <taxon>Fungi</taxon>
        <taxon>Dikarya</taxon>
        <taxon>Basidiomycota</taxon>
        <taxon>Ustilaginomycotina</taxon>
        <taxon>Malasseziomycetes</taxon>
        <taxon>Malasseziales</taxon>
        <taxon>Malasseziaceae</taxon>
        <taxon>Malassezia</taxon>
    </lineage>
</organism>
<accession>A0A2N1JDX9</accession>
<dbReference type="Proteomes" id="UP000232875">
    <property type="component" value="Unassembled WGS sequence"/>
</dbReference>
<comment type="subcellular location">
    <subcellularLocation>
        <location evidence="1">Nucleus</location>
    </subcellularLocation>
</comment>
<dbReference type="EMBL" id="KZ454988">
    <property type="protein sequence ID" value="PKI84744.1"/>
    <property type="molecule type" value="Genomic_DNA"/>
</dbReference>
<name>A0A2N1JDX9_9BASI</name>
<dbReference type="CDD" id="cd11710">
    <property type="entry name" value="GINS_A_psf1"/>
    <property type="match status" value="1"/>
</dbReference>
<evidence type="ECO:0000313" key="4">
    <source>
        <dbReference type="Proteomes" id="UP000232875"/>
    </source>
</evidence>
<gene>
    <name evidence="3" type="primary">PSF1</name>
    <name evidence="3" type="ORF">MVES_001159</name>
</gene>
<evidence type="ECO:0000256" key="2">
    <source>
        <dbReference type="SAM" id="MobiDB-lite"/>
    </source>
</evidence>
<dbReference type="AlphaFoldDB" id="A0A2N1JDX9"/>
<keyword evidence="1" id="KW-0539">Nucleus</keyword>
<dbReference type="GO" id="GO:0000811">
    <property type="term" value="C:GINS complex"/>
    <property type="evidence" value="ECO:0007669"/>
    <property type="project" value="UniProtKB-UniRule"/>
</dbReference>